<evidence type="ECO:0000313" key="4">
    <source>
        <dbReference type="EMBL" id="CAB4158268.1"/>
    </source>
</evidence>
<protein>
    <submittedName>
        <fullName evidence="4">LT_GEWL domain containing protein</fullName>
    </submittedName>
</protein>
<dbReference type="Pfam" id="PF01464">
    <property type="entry name" value="SLT"/>
    <property type="match status" value="1"/>
</dbReference>
<dbReference type="InterPro" id="IPR008258">
    <property type="entry name" value="Transglycosylase_SLT_dom_1"/>
</dbReference>
<proteinExistence type="predicted"/>
<gene>
    <name evidence="3" type="ORF">UFOVP429_31</name>
    <name evidence="4" type="ORF">UFOVP696_136</name>
</gene>
<feature type="transmembrane region" description="Helical" evidence="1">
    <location>
        <begin position="78"/>
        <end position="99"/>
    </location>
</feature>
<feature type="domain" description="Transglycosylase SLT" evidence="2">
    <location>
        <begin position="160"/>
        <end position="229"/>
    </location>
</feature>
<dbReference type="Gene3D" id="1.10.530.10">
    <property type="match status" value="1"/>
</dbReference>
<keyword evidence="1" id="KW-0812">Transmembrane</keyword>
<reference evidence="4" key="1">
    <citation type="submission" date="2020-04" db="EMBL/GenBank/DDBJ databases">
        <authorList>
            <person name="Chiriac C."/>
            <person name="Salcher M."/>
            <person name="Ghai R."/>
            <person name="Kavagutti S V."/>
        </authorList>
    </citation>
    <scope>NUCLEOTIDE SEQUENCE</scope>
</reference>
<evidence type="ECO:0000313" key="3">
    <source>
        <dbReference type="EMBL" id="CAB4147498.1"/>
    </source>
</evidence>
<dbReference type="SUPFAM" id="SSF53955">
    <property type="entry name" value="Lysozyme-like"/>
    <property type="match status" value="1"/>
</dbReference>
<dbReference type="EMBL" id="LR796484">
    <property type="protein sequence ID" value="CAB4147498.1"/>
    <property type="molecule type" value="Genomic_DNA"/>
</dbReference>
<keyword evidence="1" id="KW-0472">Membrane</keyword>
<sequence>MILRIKSTINVDNYRLNVNNMWITCHSKKNISFTLDMPCKARAKVVYDTATSNGGFCLLRGAEMLNIRINLTINLKKVIAGGLVAFMALSHLITPAYALTAAVEPVVKPEKVITVSLKYLKVQTTKSEAKKALASPSVKYFDAEALAFLTVYTQGWTVAEWKCLRNIWTKESNFNPKAENKSSGAYGIAQFMPSTWGNYKVEKTASAELQIKYGLRYIYKRYGSENDPNGACNAWSFWQQKGWY</sequence>
<evidence type="ECO:0000256" key="1">
    <source>
        <dbReference type="SAM" id="Phobius"/>
    </source>
</evidence>
<keyword evidence="1" id="KW-1133">Transmembrane helix</keyword>
<dbReference type="EMBL" id="LR796666">
    <property type="protein sequence ID" value="CAB4158268.1"/>
    <property type="molecule type" value="Genomic_DNA"/>
</dbReference>
<evidence type="ECO:0000259" key="2">
    <source>
        <dbReference type="Pfam" id="PF01464"/>
    </source>
</evidence>
<organism evidence="4">
    <name type="scientific">uncultured Caudovirales phage</name>
    <dbReference type="NCBI Taxonomy" id="2100421"/>
    <lineage>
        <taxon>Viruses</taxon>
        <taxon>Duplodnaviria</taxon>
        <taxon>Heunggongvirae</taxon>
        <taxon>Uroviricota</taxon>
        <taxon>Caudoviricetes</taxon>
        <taxon>Peduoviridae</taxon>
        <taxon>Maltschvirus</taxon>
        <taxon>Maltschvirus maltsch</taxon>
    </lineage>
</organism>
<name>A0A6J5NMQ2_9CAUD</name>
<accession>A0A6J5NMQ2</accession>
<dbReference type="InterPro" id="IPR023346">
    <property type="entry name" value="Lysozyme-like_dom_sf"/>
</dbReference>